<sequence length="906" mass="103444">MNNTFTPDSFQAAVIALQAGYHLVLASPGCGKTQILAERVAQAHAHGVDFGDMLCLTFTNRAARGMQERVGQRLQVPADDLFIGNVHRFCSRFLFDVGFVPASTSIIDDDDVLSILCDFSGDDESQVGANYRRKGQYMGAMQLSHLMFQIENAHPRDLRLHPDCLSSDDIHALKAICKAQNEPFTAAMMIDIYKHADTYRDACSDLGEQQLIYALLKKMQLAHQYERYKSDNRLMDFEDILLLSYAHRDELPRYRWIQVDEVQDLNPLQLALIDALTANDEGQEGCVVYLGDPQQSIFSFMGAKYSTLEFLRNRCAGHIHSLAQNHRSPKYLLDLFNTYAAQELGIAAELLPSTSYYPTTIGNELQLFQSDTIDTEYLDAAQQAVRLQRDFPNDTTAIIVNSNRDADGVSDALKQLRTSHFKVSGEDLFTSPQIKLLFAHLTVMNNPHNFIAWARILQGMQVFRTPTAARRFVRACSDRALLPSDFLRDDGQTYVGKFVQSYENETITIFDTETTGLDVFHDDILQIAAVKVRNGAVVPGSALSLHLESDREIPEMLGDIVNPIIEERRNQTLLPRREALQRFVDYARGTVLLGHNADYDIHILANNLRREMPETALPNELSDYFDSLHLIRLLRPGLRQYKLKYLLEVLHLEGENSHLADADVNATQSLVAFCYDKAKEVVGEQQAFIGHKRVQERIITLRNNYLPHYRHTVERLWKEDEKSGVLVEEMRHLYATWVEENLIQPLPTVDYIFRYVASDLLREDESTALVMQIGRHILEMNTLKEADLCGSTTIDDKIFVTTVHKAKGLEFDNVIVFDVIEGRYPNYYSQQNPAQVAEDARKFYVAMTRSKKRLMVMQSCFRIDFHGQRKPVTLSRFVESIRDRLRVTHPDPPEGRENERRQDSCE</sequence>
<dbReference type="InterPro" id="IPR000212">
    <property type="entry name" value="DNA_helicase_UvrD/REP"/>
</dbReference>
<keyword evidence="2 12" id="KW-0547">Nucleotide-binding</keyword>
<dbReference type="GO" id="GO:0003677">
    <property type="term" value="F:DNA binding"/>
    <property type="evidence" value="ECO:0007669"/>
    <property type="project" value="UniProtKB-KW"/>
</dbReference>
<dbReference type="GO" id="GO:0043138">
    <property type="term" value="F:3'-5' DNA helicase activity"/>
    <property type="evidence" value="ECO:0007669"/>
    <property type="project" value="UniProtKB-EC"/>
</dbReference>
<keyword evidence="5 12" id="KW-0067">ATP-binding</keyword>
<dbReference type="InterPro" id="IPR012337">
    <property type="entry name" value="RNaseH-like_sf"/>
</dbReference>
<dbReference type="Pfam" id="PF13361">
    <property type="entry name" value="UvrD_C"/>
    <property type="match status" value="1"/>
</dbReference>
<evidence type="ECO:0000259" key="14">
    <source>
        <dbReference type="PROSITE" id="PS51198"/>
    </source>
</evidence>
<evidence type="ECO:0000256" key="6">
    <source>
        <dbReference type="ARBA" id="ARBA00023125"/>
    </source>
</evidence>
<evidence type="ECO:0000256" key="10">
    <source>
        <dbReference type="ARBA" id="ARBA00034923"/>
    </source>
</evidence>
<dbReference type="SUPFAM" id="SSF53098">
    <property type="entry name" value="Ribonuclease H-like"/>
    <property type="match status" value="1"/>
</dbReference>
<dbReference type="PROSITE" id="PS51198">
    <property type="entry name" value="UVRD_HELICASE_ATP_BIND"/>
    <property type="match status" value="1"/>
</dbReference>
<gene>
    <name evidence="16" type="ORF">HMPREF0971_01597</name>
</gene>
<dbReference type="CDD" id="cd06127">
    <property type="entry name" value="DEDDh"/>
    <property type="match status" value="1"/>
</dbReference>
<dbReference type="SMART" id="SM00479">
    <property type="entry name" value="EXOIII"/>
    <property type="match status" value="1"/>
</dbReference>
<dbReference type="InterPro" id="IPR027417">
    <property type="entry name" value="P-loop_NTPase"/>
</dbReference>
<dbReference type="InterPro" id="IPR013520">
    <property type="entry name" value="Ribonucl_H"/>
</dbReference>
<dbReference type="STRING" id="649760.HMPREF0971_01597"/>
<feature type="domain" description="UvrD-like helicase C-terminal" evidence="15">
    <location>
        <begin position="330"/>
        <end position="808"/>
    </location>
</feature>
<dbReference type="InterPro" id="IPR013986">
    <property type="entry name" value="DExx_box_DNA_helicase_dom_sf"/>
</dbReference>
<reference evidence="16 17" key="1">
    <citation type="submission" date="2009-11" db="EMBL/GenBank/DDBJ databases">
        <authorList>
            <person name="Weinstock G."/>
            <person name="Sodergren E."/>
            <person name="Clifton S."/>
            <person name="Fulton L."/>
            <person name="Fulton B."/>
            <person name="Courtney L."/>
            <person name="Fronick C."/>
            <person name="Harrison M."/>
            <person name="Strong C."/>
            <person name="Farmer C."/>
            <person name="Delahaunty K."/>
            <person name="Markovic C."/>
            <person name="Hall O."/>
            <person name="Minx P."/>
            <person name="Tomlinson C."/>
            <person name="Mitreva M."/>
            <person name="Nelson J."/>
            <person name="Hou S."/>
            <person name="Wollam A."/>
            <person name="Pepin K.H."/>
            <person name="Johnson M."/>
            <person name="Bhonagiri V."/>
            <person name="Nash W.E."/>
            <person name="Warren W."/>
            <person name="Chinwalla A."/>
            <person name="Mardis E.R."/>
            <person name="Wilson R.K."/>
        </authorList>
    </citation>
    <scope>NUCLEOTIDE SEQUENCE [LARGE SCALE GENOMIC DNA]</scope>
    <source>
        <strain evidence="16 17">F0302</strain>
    </source>
</reference>
<keyword evidence="6" id="KW-0238">DNA-binding</keyword>
<dbReference type="PROSITE" id="PS51217">
    <property type="entry name" value="UVRD_HELICASE_CTER"/>
    <property type="match status" value="1"/>
</dbReference>
<evidence type="ECO:0000256" key="9">
    <source>
        <dbReference type="ARBA" id="ARBA00034808"/>
    </source>
</evidence>
<evidence type="ECO:0000256" key="11">
    <source>
        <dbReference type="ARBA" id="ARBA00048988"/>
    </source>
</evidence>
<dbReference type="InterPro" id="IPR014016">
    <property type="entry name" value="UvrD-like_ATP-bd"/>
</dbReference>
<evidence type="ECO:0000256" key="8">
    <source>
        <dbReference type="ARBA" id="ARBA00034617"/>
    </source>
</evidence>
<dbReference type="AlphaFoldDB" id="D1QRJ1"/>
<dbReference type="GO" id="GO:0004527">
    <property type="term" value="F:exonuclease activity"/>
    <property type="evidence" value="ECO:0007669"/>
    <property type="project" value="UniProtKB-ARBA"/>
</dbReference>
<name>D1QRJ1_9BACT</name>
<keyword evidence="4 12" id="KW-0347">Helicase</keyword>
<proteinExistence type="inferred from homology"/>
<dbReference type="GO" id="GO:0000725">
    <property type="term" value="P:recombinational repair"/>
    <property type="evidence" value="ECO:0007669"/>
    <property type="project" value="TreeGrafter"/>
</dbReference>
<dbReference type="SUPFAM" id="SSF52540">
    <property type="entry name" value="P-loop containing nucleoside triphosphate hydrolases"/>
    <property type="match status" value="1"/>
</dbReference>
<dbReference type="HOGENOM" id="CLU_309912_0_0_10"/>
<dbReference type="RefSeq" id="WP_004372965.1">
    <property type="nucleotide sequence ID" value="NZ_GG703885.1"/>
</dbReference>
<feature type="region of interest" description="Disordered" evidence="13">
    <location>
        <begin position="885"/>
        <end position="906"/>
    </location>
</feature>
<comment type="caution">
    <text evidence="16">The sequence shown here is derived from an EMBL/GenBank/DDBJ whole genome shotgun (WGS) entry which is preliminary data.</text>
</comment>
<feature type="domain" description="UvrD-like helicase ATP-binding" evidence="14">
    <location>
        <begin position="5"/>
        <end position="329"/>
    </location>
</feature>
<evidence type="ECO:0000256" key="13">
    <source>
        <dbReference type="SAM" id="MobiDB-lite"/>
    </source>
</evidence>
<evidence type="ECO:0000256" key="7">
    <source>
        <dbReference type="ARBA" id="ARBA00023235"/>
    </source>
</evidence>
<evidence type="ECO:0000313" key="17">
    <source>
        <dbReference type="Proteomes" id="UP000004079"/>
    </source>
</evidence>
<evidence type="ECO:0000256" key="3">
    <source>
        <dbReference type="ARBA" id="ARBA00022801"/>
    </source>
</evidence>
<comment type="catalytic activity">
    <reaction evidence="8">
        <text>Couples ATP hydrolysis with the unwinding of duplex DNA by translocating in the 3'-5' direction.</text>
        <dbReference type="EC" id="5.6.2.4"/>
    </reaction>
</comment>
<evidence type="ECO:0000313" key="16">
    <source>
        <dbReference type="EMBL" id="EFB32066.1"/>
    </source>
</evidence>
<dbReference type="InterPro" id="IPR014017">
    <property type="entry name" value="DNA_helicase_UvrD-like_C"/>
</dbReference>
<evidence type="ECO:0000256" key="4">
    <source>
        <dbReference type="ARBA" id="ARBA00022806"/>
    </source>
</evidence>
<dbReference type="GO" id="GO:0005524">
    <property type="term" value="F:ATP binding"/>
    <property type="evidence" value="ECO:0007669"/>
    <property type="project" value="UniProtKB-UniRule"/>
</dbReference>
<evidence type="ECO:0000256" key="12">
    <source>
        <dbReference type="PROSITE-ProRule" id="PRU00560"/>
    </source>
</evidence>
<dbReference type="EC" id="5.6.2.4" evidence="9"/>
<dbReference type="Gene3D" id="3.40.50.300">
    <property type="entry name" value="P-loop containing nucleotide triphosphate hydrolases"/>
    <property type="match status" value="4"/>
</dbReference>
<keyword evidence="3 12" id="KW-0378">Hydrolase</keyword>
<accession>D1QRJ1</accession>
<dbReference type="Proteomes" id="UP000004079">
    <property type="component" value="Unassembled WGS sequence"/>
</dbReference>
<evidence type="ECO:0000256" key="2">
    <source>
        <dbReference type="ARBA" id="ARBA00022741"/>
    </source>
</evidence>
<dbReference type="PANTHER" id="PTHR11070">
    <property type="entry name" value="UVRD / RECB / PCRA DNA HELICASE FAMILY MEMBER"/>
    <property type="match status" value="1"/>
</dbReference>
<protein>
    <recommendedName>
        <fullName evidence="9">DNA 3'-5' helicase</fullName>
        <ecNumber evidence="9">5.6.2.4</ecNumber>
    </recommendedName>
    <alternativeName>
        <fullName evidence="10">DNA 3'-5' helicase II</fullName>
    </alternativeName>
</protein>
<dbReference type="Pfam" id="PF00929">
    <property type="entry name" value="RNase_T"/>
    <property type="match status" value="1"/>
</dbReference>
<dbReference type="GO" id="GO:0016887">
    <property type="term" value="F:ATP hydrolysis activity"/>
    <property type="evidence" value="ECO:0007669"/>
    <property type="project" value="RHEA"/>
</dbReference>
<dbReference type="EMBL" id="ACUZ02000030">
    <property type="protein sequence ID" value="EFB32066.1"/>
    <property type="molecule type" value="Genomic_DNA"/>
</dbReference>
<dbReference type="Pfam" id="PF00580">
    <property type="entry name" value="UvrD-helicase"/>
    <property type="match status" value="1"/>
</dbReference>
<evidence type="ECO:0000256" key="5">
    <source>
        <dbReference type="ARBA" id="ARBA00022840"/>
    </source>
</evidence>
<dbReference type="InterPro" id="IPR036397">
    <property type="entry name" value="RNaseH_sf"/>
</dbReference>
<comment type="catalytic activity">
    <reaction evidence="11">
        <text>ATP + H2O = ADP + phosphate + H(+)</text>
        <dbReference type="Rhea" id="RHEA:13065"/>
        <dbReference type="ChEBI" id="CHEBI:15377"/>
        <dbReference type="ChEBI" id="CHEBI:15378"/>
        <dbReference type="ChEBI" id="CHEBI:30616"/>
        <dbReference type="ChEBI" id="CHEBI:43474"/>
        <dbReference type="ChEBI" id="CHEBI:456216"/>
        <dbReference type="EC" id="5.6.2.4"/>
    </reaction>
</comment>
<dbReference type="Gene3D" id="3.30.420.10">
    <property type="entry name" value="Ribonuclease H-like superfamily/Ribonuclease H"/>
    <property type="match status" value="1"/>
</dbReference>
<dbReference type="Gene3D" id="1.10.10.160">
    <property type="match status" value="2"/>
</dbReference>
<keyword evidence="7" id="KW-0413">Isomerase</keyword>
<comment type="similarity">
    <text evidence="1">Belongs to the helicase family. UvrD subfamily.</text>
</comment>
<feature type="binding site" evidence="12">
    <location>
        <begin position="26"/>
        <end position="33"/>
    </location>
    <ligand>
        <name>ATP</name>
        <dbReference type="ChEBI" id="CHEBI:30616"/>
    </ligand>
</feature>
<evidence type="ECO:0000256" key="1">
    <source>
        <dbReference type="ARBA" id="ARBA00009922"/>
    </source>
</evidence>
<dbReference type="Gene3D" id="1.10.486.10">
    <property type="entry name" value="PCRA, domain 4"/>
    <property type="match status" value="1"/>
</dbReference>
<dbReference type="PANTHER" id="PTHR11070:SF2">
    <property type="entry name" value="ATP-DEPENDENT DNA HELICASE SRS2"/>
    <property type="match status" value="1"/>
</dbReference>
<evidence type="ECO:0000259" key="15">
    <source>
        <dbReference type="PROSITE" id="PS51217"/>
    </source>
</evidence>
<organism evidence="16 17">
    <name type="scientific">Segatella oris F0302</name>
    <dbReference type="NCBI Taxonomy" id="649760"/>
    <lineage>
        <taxon>Bacteria</taxon>
        <taxon>Pseudomonadati</taxon>
        <taxon>Bacteroidota</taxon>
        <taxon>Bacteroidia</taxon>
        <taxon>Bacteroidales</taxon>
        <taxon>Prevotellaceae</taxon>
        <taxon>Segatella</taxon>
    </lineage>
</organism>